<reference evidence="1 2" key="1">
    <citation type="submission" date="2018-06" db="EMBL/GenBank/DDBJ databases">
        <title>Three novel Pseudomonas species isolated from symptomatic oak.</title>
        <authorList>
            <person name="Bueno-Gonzalez V."/>
            <person name="Brady C."/>
        </authorList>
    </citation>
    <scope>NUCLEOTIDE SEQUENCE [LARGE SCALE GENOMIC DNA]</scope>
    <source>
        <strain evidence="1 2">P6B</strain>
    </source>
</reference>
<evidence type="ECO:0000313" key="2">
    <source>
        <dbReference type="Proteomes" id="UP000293172"/>
    </source>
</evidence>
<dbReference type="EMBL" id="QJUL01000049">
    <property type="protein sequence ID" value="TBU86575.1"/>
    <property type="molecule type" value="Genomic_DNA"/>
</dbReference>
<sequence>MFQTQSVPNKSGVLIPRAGDSEAKILDNLAQKLGNNTTAKGSVTLFTERAACSSCLGVVEQFKAKYPNIQVNVLDNNGVVMRPPKGN</sequence>
<dbReference type="OrthoDB" id="4038688at2"/>
<proteinExistence type="predicted"/>
<gene>
    <name evidence="1" type="ORF">DNK44_22760</name>
</gene>
<dbReference type="Pfam" id="PF14424">
    <property type="entry name" value="Toxin-deaminase"/>
    <property type="match status" value="1"/>
</dbReference>
<dbReference type="AlphaFoldDB" id="A0A4V6MX63"/>
<accession>A0A4V6MX63</accession>
<protein>
    <submittedName>
        <fullName evidence="1">Uncharacterized protein</fullName>
    </submittedName>
</protein>
<dbReference type="InterPro" id="IPR032721">
    <property type="entry name" value="Toxin-deaminase"/>
</dbReference>
<comment type="caution">
    <text evidence="1">The sequence shown here is derived from an EMBL/GenBank/DDBJ whole genome shotgun (WGS) entry which is preliminary data.</text>
</comment>
<name>A0A4V6MX63_9GAMM</name>
<dbReference type="Proteomes" id="UP000293172">
    <property type="component" value="Unassembled WGS sequence"/>
</dbReference>
<organism evidence="1 2">
    <name type="scientific">Phytopseudomonas dryadis</name>
    <dbReference type="NCBI Taxonomy" id="2487520"/>
    <lineage>
        <taxon>Bacteria</taxon>
        <taxon>Pseudomonadati</taxon>
        <taxon>Pseudomonadota</taxon>
        <taxon>Gammaproteobacteria</taxon>
        <taxon>Pseudomonadales</taxon>
        <taxon>Pseudomonadaceae</taxon>
        <taxon>Phytopseudomonas</taxon>
    </lineage>
</organism>
<evidence type="ECO:0000313" key="1">
    <source>
        <dbReference type="EMBL" id="TBU86575.1"/>
    </source>
</evidence>